<feature type="region of interest" description="Disordered" evidence="1">
    <location>
        <begin position="198"/>
        <end position="305"/>
    </location>
</feature>
<feature type="compositionally biased region" description="Low complexity" evidence="1">
    <location>
        <begin position="198"/>
        <end position="221"/>
    </location>
</feature>
<dbReference type="Proteomes" id="UP001221757">
    <property type="component" value="Unassembled WGS sequence"/>
</dbReference>
<accession>A0AAD7G629</accession>
<evidence type="ECO:0000313" key="3">
    <source>
        <dbReference type="Proteomes" id="UP001221757"/>
    </source>
</evidence>
<reference evidence="2" key="1">
    <citation type="submission" date="2023-03" db="EMBL/GenBank/DDBJ databases">
        <title>Massive genome expansion in bonnet fungi (Mycena s.s.) driven by repeated elements and novel gene families across ecological guilds.</title>
        <authorList>
            <consortium name="Lawrence Berkeley National Laboratory"/>
            <person name="Harder C.B."/>
            <person name="Miyauchi S."/>
            <person name="Viragh M."/>
            <person name="Kuo A."/>
            <person name="Thoen E."/>
            <person name="Andreopoulos B."/>
            <person name="Lu D."/>
            <person name="Skrede I."/>
            <person name="Drula E."/>
            <person name="Henrissat B."/>
            <person name="Morin E."/>
            <person name="Kohler A."/>
            <person name="Barry K."/>
            <person name="LaButti K."/>
            <person name="Morin E."/>
            <person name="Salamov A."/>
            <person name="Lipzen A."/>
            <person name="Mereny Z."/>
            <person name="Hegedus B."/>
            <person name="Baldrian P."/>
            <person name="Stursova M."/>
            <person name="Weitz H."/>
            <person name="Taylor A."/>
            <person name="Grigoriev I.V."/>
            <person name="Nagy L.G."/>
            <person name="Martin F."/>
            <person name="Kauserud H."/>
        </authorList>
    </citation>
    <scope>NUCLEOTIDE SEQUENCE</scope>
    <source>
        <strain evidence="2">CBHHK067</strain>
    </source>
</reference>
<sequence>MHRRGIEPRLTVHFFQGDDEFGVCTIHHRLKIFRVPNYQCLGEGSSAPRVILQLSVRLFPQILARSRPAQGVAESKSASTPARPSSDPVLASSRIIPRCGSESRLGREPRSRFVALPRDPGPTSPSGHVREFEVESKNLVHGPVCSVSGVTHRSSCLQYTARAGGRKAGASRCGGPLPRVILVKFRACGDRSLKALQTRAATRRVSSDSSTRTSSQTSSGRDGAGNASSFFPRGDGAAGAEVSAAAQARDGVKSSLGRKEPAHRENGRAAIIELNIEGWRKEQPAKGKVPTKTPSRTGASCSPSEAKGTWYTSVLLGLPGT</sequence>
<evidence type="ECO:0000313" key="2">
    <source>
        <dbReference type="EMBL" id="KAJ7660467.1"/>
    </source>
</evidence>
<proteinExistence type="predicted"/>
<evidence type="ECO:0000256" key="1">
    <source>
        <dbReference type="SAM" id="MobiDB-lite"/>
    </source>
</evidence>
<name>A0AAD7G629_MYCRO</name>
<feature type="region of interest" description="Disordered" evidence="1">
    <location>
        <begin position="70"/>
        <end position="90"/>
    </location>
</feature>
<dbReference type="AlphaFoldDB" id="A0AAD7G629"/>
<protein>
    <submittedName>
        <fullName evidence="2">Uncharacterized protein</fullName>
    </submittedName>
</protein>
<organism evidence="2 3">
    <name type="scientific">Mycena rosella</name>
    <name type="common">Pink bonnet</name>
    <name type="synonym">Agaricus rosellus</name>
    <dbReference type="NCBI Taxonomy" id="1033263"/>
    <lineage>
        <taxon>Eukaryota</taxon>
        <taxon>Fungi</taxon>
        <taxon>Dikarya</taxon>
        <taxon>Basidiomycota</taxon>
        <taxon>Agaricomycotina</taxon>
        <taxon>Agaricomycetes</taxon>
        <taxon>Agaricomycetidae</taxon>
        <taxon>Agaricales</taxon>
        <taxon>Marasmiineae</taxon>
        <taxon>Mycenaceae</taxon>
        <taxon>Mycena</taxon>
    </lineage>
</organism>
<dbReference type="EMBL" id="JARKIE010000261">
    <property type="protein sequence ID" value="KAJ7660467.1"/>
    <property type="molecule type" value="Genomic_DNA"/>
</dbReference>
<comment type="caution">
    <text evidence="2">The sequence shown here is derived from an EMBL/GenBank/DDBJ whole genome shotgun (WGS) entry which is preliminary data.</text>
</comment>
<feature type="compositionally biased region" description="Basic and acidic residues" evidence="1">
    <location>
        <begin position="257"/>
        <end position="267"/>
    </location>
</feature>
<feature type="compositionally biased region" description="Polar residues" evidence="1">
    <location>
        <begin position="292"/>
        <end position="303"/>
    </location>
</feature>
<gene>
    <name evidence="2" type="ORF">B0H17DRAFT_1185346</name>
</gene>
<keyword evidence="3" id="KW-1185">Reference proteome</keyword>
<feature type="compositionally biased region" description="Low complexity" evidence="1">
    <location>
        <begin position="234"/>
        <end position="248"/>
    </location>
</feature>